<dbReference type="KEGG" id="zma:100304344"/>
<reference evidence="3" key="4">
    <citation type="submission" date="2021-05" db="UniProtKB">
        <authorList>
            <consortium name="EnsemblPlants"/>
        </authorList>
    </citation>
    <scope>IDENTIFICATION</scope>
    <source>
        <strain evidence="3">cv. B73</strain>
    </source>
</reference>
<dbReference type="Proteomes" id="UP000007305">
    <property type="component" value="Chromosome 6"/>
</dbReference>
<dbReference type="EnsemblPlants" id="Zm00001eb264670_T001">
    <property type="protein sequence ID" value="Zm00001eb264670_P001"/>
    <property type="gene ID" value="Zm00001eb264670"/>
</dbReference>
<dbReference type="AlphaFoldDB" id="C0HEZ7"/>
<evidence type="ECO:0000313" key="2">
    <source>
        <dbReference type="EMBL" id="ACN25600.1"/>
    </source>
</evidence>
<dbReference type="EMBL" id="BT060903">
    <property type="protein sequence ID" value="ACN25600.1"/>
    <property type="molecule type" value="mRNA"/>
</dbReference>
<evidence type="ECO:0000256" key="1">
    <source>
        <dbReference type="SAM" id="Phobius"/>
    </source>
</evidence>
<keyword evidence="1" id="KW-1133">Transmembrane helix</keyword>
<organism evidence="2">
    <name type="scientific">Zea mays</name>
    <name type="common">Maize</name>
    <dbReference type="NCBI Taxonomy" id="4577"/>
    <lineage>
        <taxon>Eukaryota</taxon>
        <taxon>Viridiplantae</taxon>
        <taxon>Streptophyta</taxon>
        <taxon>Embryophyta</taxon>
        <taxon>Tracheophyta</taxon>
        <taxon>Spermatophyta</taxon>
        <taxon>Magnoliopsida</taxon>
        <taxon>Liliopsida</taxon>
        <taxon>Poales</taxon>
        <taxon>Poaceae</taxon>
        <taxon>PACMAD clade</taxon>
        <taxon>Panicoideae</taxon>
        <taxon>Andropogonodae</taxon>
        <taxon>Andropogoneae</taxon>
        <taxon>Tripsacinae</taxon>
        <taxon>Zea</taxon>
    </lineage>
</organism>
<dbReference type="GeneID" id="100304344"/>
<feature type="transmembrane region" description="Helical" evidence="1">
    <location>
        <begin position="46"/>
        <end position="66"/>
    </location>
</feature>
<reference evidence="3" key="3">
    <citation type="submission" date="2019-07" db="EMBL/GenBank/DDBJ databases">
        <authorList>
            <person name="Seetharam A."/>
            <person name="Woodhouse M."/>
            <person name="Cannon E."/>
        </authorList>
    </citation>
    <scope>NUCLEOTIDE SEQUENCE [LARGE SCALE GENOMIC DNA]</scope>
    <source>
        <strain evidence="3">cv. B73</strain>
    </source>
</reference>
<keyword evidence="4" id="KW-1185">Reference proteome</keyword>
<evidence type="ECO:0000313" key="3">
    <source>
        <dbReference type="EnsemblPlants" id="Zm00001eb264670_P001"/>
    </source>
</evidence>
<keyword evidence="1" id="KW-0812">Transmembrane</keyword>
<proteinExistence type="evidence at transcript level"/>
<reference evidence="4" key="2">
    <citation type="journal article" date="2009" name="Science">
        <title>The B73 maize genome: complexity, diversity, and dynamics.</title>
        <authorList>
            <person name="Schnable P.S."/>
            <person name="Ware D."/>
            <person name="Fulton R.S."/>
            <person name="Stein J.C."/>
            <person name="Wei F."/>
            <person name="Pasternak S."/>
            <person name="Liang C."/>
            <person name="Zhang J."/>
            <person name="Fulton L."/>
            <person name="Graves T.A."/>
            <person name="Minx P."/>
            <person name="Reily A.D."/>
            <person name="Courtney L."/>
            <person name="Kruchowski S.S."/>
            <person name="Tomlinson C."/>
            <person name="Strong C."/>
            <person name="Delehaunty K."/>
            <person name="Fronick C."/>
            <person name="Courtney B."/>
            <person name="Rock S.M."/>
            <person name="Belter E."/>
            <person name="Du F."/>
            <person name="Kim K."/>
            <person name="Abbott R.M."/>
            <person name="Cotton M."/>
            <person name="Levy A."/>
            <person name="Marchetto P."/>
            <person name="Ochoa K."/>
            <person name="Jackson S.M."/>
            <person name="Gillam B."/>
            <person name="Chen W."/>
            <person name="Yan L."/>
            <person name="Higginbotham J."/>
            <person name="Cardenas M."/>
            <person name="Waligorski J."/>
            <person name="Applebaum E."/>
            <person name="Phelps L."/>
            <person name="Falcone J."/>
            <person name="Kanchi K."/>
            <person name="Thane T."/>
            <person name="Scimone A."/>
            <person name="Thane N."/>
            <person name="Henke J."/>
            <person name="Wang T."/>
            <person name="Ruppert J."/>
            <person name="Shah N."/>
            <person name="Rotter K."/>
            <person name="Hodges J."/>
            <person name="Ingenthron E."/>
            <person name="Cordes M."/>
            <person name="Kohlberg S."/>
            <person name="Sgro J."/>
            <person name="Delgado B."/>
            <person name="Mead K."/>
            <person name="Chinwalla A."/>
            <person name="Leonard S."/>
            <person name="Crouse K."/>
            <person name="Collura K."/>
            <person name="Kudrna D."/>
            <person name="Currie J."/>
            <person name="He R."/>
            <person name="Angelova A."/>
            <person name="Rajasekar S."/>
            <person name="Mueller T."/>
            <person name="Lomeli R."/>
            <person name="Scara G."/>
            <person name="Ko A."/>
            <person name="Delaney K."/>
            <person name="Wissotski M."/>
            <person name="Lopez G."/>
            <person name="Campos D."/>
            <person name="Braidotti M."/>
            <person name="Ashley E."/>
            <person name="Golser W."/>
            <person name="Kim H."/>
            <person name="Lee S."/>
            <person name="Lin J."/>
            <person name="Dujmic Z."/>
            <person name="Kim W."/>
            <person name="Talag J."/>
            <person name="Zuccolo A."/>
            <person name="Fan C."/>
            <person name="Sebastian A."/>
            <person name="Kramer M."/>
            <person name="Spiegel L."/>
            <person name="Nascimento L."/>
            <person name="Zutavern T."/>
            <person name="Miller B."/>
            <person name="Ambroise C."/>
            <person name="Muller S."/>
            <person name="Spooner W."/>
            <person name="Narechania A."/>
            <person name="Ren L."/>
            <person name="Wei S."/>
            <person name="Kumari S."/>
            <person name="Faga B."/>
            <person name="Levy M.J."/>
            <person name="McMahan L."/>
            <person name="Van Buren P."/>
            <person name="Vaughn M.W."/>
            <person name="Ying K."/>
            <person name="Yeh C.-T."/>
            <person name="Emrich S.J."/>
            <person name="Jia Y."/>
            <person name="Kalyanaraman A."/>
            <person name="Hsia A.-P."/>
            <person name="Barbazuk W.B."/>
            <person name="Baucom R.S."/>
            <person name="Brutnell T.P."/>
            <person name="Carpita N.C."/>
            <person name="Chaparro C."/>
            <person name="Chia J.-M."/>
            <person name="Deragon J.-M."/>
            <person name="Estill J.C."/>
            <person name="Fu Y."/>
            <person name="Jeddeloh J.A."/>
            <person name="Han Y."/>
            <person name="Lee H."/>
            <person name="Li P."/>
            <person name="Lisch D.R."/>
            <person name="Liu S."/>
            <person name="Liu Z."/>
            <person name="Nagel D.H."/>
            <person name="McCann M.C."/>
            <person name="SanMiguel P."/>
            <person name="Myers A.M."/>
            <person name="Nettleton D."/>
            <person name="Nguyen J."/>
            <person name="Penning B.W."/>
            <person name="Ponnala L."/>
            <person name="Schneider K.L."/>
            <person name="Schwartz D.C."/>
            <person name="Sharma A."/>
            <person name="Soderlund C."/>
            <person name="Springer N.M."/>
            <person name="Sun Q."/>
            <person name="Wang H."/>
            <person name="Waterman M."/>
            <person name="Westerman R."/>
            <person name="Wolfgruber T.K."/>
            <person name="Yang L."/>
            <person name="Yu Y."/>
            <person name="Zhang L."/>
            <person name="Zhou S."/>
            <person name="Zhu Q."/>
            <person name="Bennetzen J.L."/>
            <person name="Dawe R.K."/>
            <person name="Jiang J."/>
            <person name="Jiang N."/>
            <person name="Presting G.G."/>
            <person name="Wessler S.R."/>
            <person name="Aluru S."/>
            <person name="Martienssen R.A."/>
            <person name="Clifton S.W."/>
            <person name="McCombie W.R."/>
            <person name="Wing R.A."/>
            <person name="Wilson R.K."/>
        </authorList>
    </citation>
    <scope>NUCLEOTIDE SEQUENCE [LARGE SCALE GENOMIC DNA]</scope>
    <source>
        <strain evidence="4">cv. B73</strain>
    </source>
</reference>
<keyword evidence="1" id="KW-0472">Membrane</keyword>
<accession>C0HEZ7</accession>
<sequence>MHCDCVIMPVKCTSGLPSAMLYMLSHRLPNFPVKSHKFVFVSEQNIYFMNTCSLVAFAWRLLPHFIVFFKAMFHSATTVLNSAAAFFFSLHIIKHPHGDSHMYHVLLADSLSSFGI</sequence>
<dbReference type="RefSeq" id="NP_001159254.2">
    <property type="nucleotide sequence ID" value="NM_001165782.1"/>
</dbReference>
<feature type="transmembrane region" description="Helical" evidence="1">
    <location>
        <begin position="72"/>
        <end position="93"/>
    </location>
</feature>
<protein>
    <submittedName>
        <fullName evidence="2 3">Uncharacterized protein</fullName>
    </submittedName>
</protein>
<dbReference type="Gramene" id="Zm00001eb264670_T001">
    <property type="protein sequence ID" value="Zm00001eb264670_P001"/>
    <property type="gene ID" value="Zm00001eb264670"/>
</dbReference>
<name>C0HEZ7_MAIZE</name>
<reference evidence="2" key="1">
    <citation type="journal article" date="2009" name="PLoS Genet.">
        <title>Sequencing, mapping, and analysis of 27,455 maize full-length cDNAs.</title>
        <authorList>
            <person name="Soderlund C."/>
            <person name="Descour A."/>
            <person name="Kudrna D."/>
            <person name="Bomhoff M."/>
            <person name="Boyd L."/>
            <person name="Currie J."/>
            <person name="Angelova A."/>
            <person name="Collura K."/>
            <person name="Wissotski M."/>
            <person name="Ashley E."/>
            <person name="Morrow D."/>
            <person name="Fernandes J."/>
            <person name="Walbot V."/>
            <person name="Yu Y."/>
        </authorList>
    </citation>
    <scope>NUCLEOTIDE SEQUENCE</scope>
    <source>
        <strain evidence="2">B73</strain>
    </source>
</reference>
<gene>
    <name evidence="3" type="primary">LOC100304344</name>
</gene>
<evidence type="ECO:0000313" key="4">
    <source>
        <dbReference type="Proteomes" id="UP000007305"/>
    </source>
</evidence>